<protein>
    <recommendedName>
        <fullName evidence="1">F-box domain-containing protein</fullName>
    </recommendedName>
</protein>
<reference evidence="2 3" key="1">
    <citation type="journal article" date="2019" name="New Phytol.">
        <title>Comparative genomics reveals unique wood-decay strategies and fruiting body development in the Schizophyllaceae.</title>
        <authorList>
            <person name="Almasi E."/>
            <person name="Sahu N."/>
            <person name="Krizsan K."/>
            <person name="Balint B."/>
            <person name="Kovacs G.M."/>
            <person name="Kiss B."/>
            <person name="Cseklye J."/>
            <person name="Drula E."/>
            <person name="Henrissat B."/>
            <person name="Nagy I."/>
            <person name="Chovatia M."/>
            <person name="Adam C."/>
            <person name="LaButti K."/>
            <person name="Lipzen A."/>
            <person name="Riley R."/>
            <person name="Grigoriev I.V."/>
            <person name="Nagy L.G."/>
        </authorList>
    </citation>
    <scope>NUCLEOTIDE SEQUENCE [LARGE SCALE GENOMIC DNA]</scope>
    <source>
        <strain evidence="2 3">NL-1724</strain>
    </source>
</reference>
<dbReference type="AlphaFoldDB" id="A0A550BUI4"/>
<accession>A0A550BUI4</accession>
<dbReference type="Proteomes" id="UP000320762">
    <property type="component" value="Unassembled WGS sequence"/>
</dbReference>
<name>A0A550BUI4_9AGAR</name>
<dbReference type="EMBL" id="VDMD01000078">
    <property type="protein sequence ID" value="TRM56194.1"/>
    <property type="molecule type" value="Genomic_DNA"/>
</dbReference>
<dbReference type="OrthoDB" id="2688364at2759"/>
<comment type="caution">
    <text evidence="2">The sequence shown here is derived from an EMBL/GenBank/DDBJ whole genome shotgun (WGS) entry which is preliminary data.</text>
</comment>
<gene>
    <name evidence="2" type="ORF">BD626DRAFT_520561</name>
</gene>
<sequence>MLQFLPGDIHYSILLHATPLDVLRLRKTCRVLYTASNSRSLWIVMAKRVQLETGYIVYNNAFDTMSGAELEDLATSQQRILRIICKEGPLSAGRPRKNTGPPRMTLPPIMPVRSREFPLPMLAPDEPNRWSCRWVTLLEGGRYMLAHWIDLKTLTGTLHLIALPPAPSVSALRLAAVCDMRLGRERLYDHGHWLTQEGKLQVVLVHRNADSGSMTKLTVLETALSPSERPFAFRRRASLTLPSTVVFERVGSNMVFWDTLTRPNRVGIWNFNTQEVLSWTIEGDTCSLAMTESALTCLFPDHVAVYAIPAPGTFSAQPQPYQPLRTVPLYPEQMKFALCATSINTSPDGRVFFLGRHVQLRFIYALTGTAAPTLSCFVRELDFLGLHEKLTPQRYGDYLLCWAGRTDMKGVVTVGAVQLPPANCADAGEPAPCYARNLKFPADVKQEGWNLDIYSGQLWMADVGGSEGPTMVLYDYLRRPGWRPRSASHKV</sequence>
<dbReference type="InterPro" id="IPR001810">
    <property type="entry name" value="F-box_dom"/>
</dbReference>
<organism evidence="2 3">
    <name type="scientific">Schizophyllum amplum</name>
    <dbReference type="NCBI Taxonomy" id="97359"/>
    <lineage>
        <taxon>Eukaryota</taxon>
        <taxon>Fungi</taxon>
        <taxon>Dikarya</taxon>
        <taxon>Basidiomycota</taxon>
        <taxon>Agaricomycotina</taxon>
        <taxon>Agaricomycetes</taxon>
        <taxon>Agaricomycetidae</taxon>
        <taxon>Agaricales</taxon>
        <taxon>Schizophyllaceae</taxon>
        <taxon>Schizophyllum</taxon>
    </lineage>
</organism>
<feature type="domain" description="F-box" evidence="1">
    <location>
        <begin position="1"/>
        <end position="45"/>
    </location>
</feature>
<evidence type="ECO:0000313" key="2">
    <source>
        <dbReference type="EMBL" id="TRM56194.1"/>
    </source>
</evidence>
<evidence type="ECO:0000313" key="3">
    <source>
        <dbReference type="Proteomes" id="UP000320762"/>
    </source>
</evidence>
<dbReference type="SUPFAM" id="SSF81383">
    <property type="entry name" value="F-box domain"/>
    <property type="match status" value="1"/>
</dbReference>
<keyword evidence="3" id="KW-1185">Reference proteome</keyword>
<dbReference type="InterPro" id="IPR036047">
    <property type="entry name" value="F-box-like_dom_sf"/>
</dbReference>
<dbReference type="PROSITE" id="PS50181">
    <property type="entry name" value="FBOX"/>
    <property type="match status" value="1"/>
</dbReference>
<proteinExistence type="predicted"/>
<dbReference type="SMART" id="SM00256">
    <property type="entry name" value="FBOX"/>
    <property type="match status" value="1"/>
</dbReference>
<evidence type="ECO:0000259" key="1">
    <source>
        <dbReference type="PROSITE" id="PS50181"/>
    </source>
</evidence>